<evidence type="ECO:0000313" key="2">
    <source>
        <dbReference type="Proteomes" id="UP000076587"/>
    </source>
</evidence>
<name>A0A167CLV3_9GAMM</name>
<dbReference type="Proteomes" id="UP000076587">
    <property type="component" value="Unassembled WGS sequence"/>
</dbReference>
<dbReference type="OrthoDB" id="793940at2"/>
<dbReference type="Pfam" id="PF14518">
    <property type="entry name" value="Haem_oxygenas_2"/>
    <property type="match status" value="1"/>
</dbReference>
<dbReference type="RefSeq" id="WP_063376905.1">
    <property type="nucleotide sequence ID" value="NZ_AUXT01000151.1"/>
</dbReference>
<organism evidence="1 2">
    <name type="scientific">Pseudoalteromonas luteoviolacea NCIMB 1942</name>
    <dbReference type="NCBI Taxonomy" id="1365253"/>
    <lineage>
        <taxon>Bacteria</taxon>
        <taxon>Pseudomonadati</taxon>
        <taxon>Pseudomonadota</taxon>
        <taxon>Gammaproteobacteria</taxon>
        <taxon>Alteromonadales</taxon>
        <taxon>Pseudoalteromonadaceae</taxon>
        <taxon>Pseudoalteromonas</taxon>
    </lineage>
</organism>
<protein>
    <recommendedName>
        <fullName evidence="3">Iron-containing redox enzyme family protein</fullName>
    </recommendedName>
</protein>
<dbReference type="InterPro" id="IPR016084">
    <property type="entry name" value="Haem_Oase-like_multi-hlx"/>
</dbReference>
<dbReference type="EMBL" id="AUXT01000151">
    <property type="protein sequence ID" value="KZN47817.1"/>
    <property type="molecule type" value="Genomic_DNA"/>
</dbReference>
<evidence type="ECO:0008006" key="3">
    <source>
        <dbReference type="Google" id="ProtNLM"/>
    </source>
</evidence>
<comment type="caution">
    <text evidence="1">The sequence shown here is derived from an EMBL/GenBank/DDBJ whole genome shotgun (WGS) entry which is preliminary data.</text>
</comment>
<dbReference type="Gene3D" id="1.20.910.10">
    <property type="entry name" value="Heme oxygenase-like"/>
    <property type="match status" value="1"/>
</dbReference>
<accession>A0A167CLV3</accession>
<reference evidence="1 2" key="1">
    <citation type="submission" date="2013-07" db="EMBL/GenBank/DDBJ databases">
        <title>Comparative Genomic and Metabolomic Analysis of Twelve Strains of Pseudoalteromonas luteoviolacea.</title>
        <authorList>
            <person name="Vynne N.G."/>
            <person name="Mansson M."/>
            <person name="Gram L."/>
        </authorList>
    </citation>
    <scope>NUCLEOTIDE SEQUENCE [LARGE SCALE GENOMIC DNA]</scope>
    <source>
        <strain evidence="1 2">NCIMB 1942</strain>
    </source>
</reference>
<proteinExistence type="predicted"/>
<dbReference type="SUPFAM" id="SSF48613">
    <property type="entry name" value="Heme oxygenase-like"/>
    <property type="match status" value="1"/>
</dbReference>
<dbReference type="AlphaFoldDB" id="A0A167CLV3"/>
<dbReference type="PATRIC" id="fig|1365253.3.peg.2184"/>
<gene>
    <name evidence="1" type="ORF">N482_08880</name>
</gene>
<sequence length="225" mass="25198">MMNDNLSNLLNSNPLRMELQNHSLFSRLKEGGYEMDDVAYMLGQWWHPLHYFPTFLANCIATLPTIESKCAITKILNQEVGDGEPRRSHESIYISTMTKAGFDIKDVTQMAGSKETVALLKGFKESSFNKADALGFIFATEVVDLALVSSIGIGVEKVTGKKRLPWVEIHLIQEPDHVEEADNSLMSVVDADEFEQVSASADNAWRLWIDFFDQIEQTMFASAAA</sequence>
<evidence type="ECO:0000313" key="1">
    <source>
        <dbReference type="EMBL" id="KZN47817.1"/>
    </source>
</evidence>